<evidence type="ECO:0000313" key="2">
    <source>
        <dbReference type="Proteomes" id="UP000814140"/>
    </source>
</evidence>
<reference evidence="1" key="1">
    <citation type="submission" date="2021-03" db="EMBL/GenBank/DDBJ databases">
        <authorList>
            <consortium name="DOE Joint Genome Institute"/>
            <person name="Ahrendt S."/>
            <person name="Looney B.P."/>
            <person name="Miyauchi S."/>
            <person name="Morin E."/>
            <person name="Drula E."/>
            <person name="Courty P.E."/>
            <person name="Chicoki N."/>
            <person name="Fauchery L."/>
            <person name="Kohler A."/>
            <person name="Kuo A."/>
            <person name="Labutti K."/>
            <person name="Pangilinan J."/>
            <person name="Lipzen A."/>
            <person name="Riley R."/>
            <person name="Andreopoulos W."/>
            <person name="He G."/>
            <person name="Johnson J."/>
            <person name="Barry K.W."/>
            <person name="Grigoriev I.V."/>
            <person name="Nagy L."/>
            <person name="Hibbett D."/>
            <person name="Henrissat B."/>
            <person name="Matheny P.B."/>
            <person name="Labbe J."/>
            <person name="Martin F."/>
        </authorList>
    </citation>
    <scope>NUCLEOTIDE SEQUENCE</scope>
    <source>
        <strain evidence="1">HHB10654</strain>
    </source>
</reference>
<name>A0ACB8TE38_9AGAM</name>
<protein>
    <submittedName>
        <fullName evidence="1">Uncharacterized protein</fullName>
    </submittedName>
</protein>
<proteinExistence type="predicted"/>
<sequence>MTSTHSRPPISRLPVELLSEVFCYMPVDVVMLDTRRRNTFPSWFAVTHVCRHWRRVAYACPGLWLFMPLESLEWTNVALEKSKPGPIIILADTIDFLFGKSEDYHDWILPEALEVAFGSVYRAVEIEWSAKCETEDEQAMLVRLLAVLLRSAAPLLESLNIWFEVYEDIQTLDIPDGLFLNCPLPQLQTLDISGSIALGESQLFRSSSLTSLRMYEVDVRRIWPTTGDMISSLRDLPRLETLELNRCFSSIDPSAPAIVLPCLTRLILLGDFAPVSQSMHLISSPILRTLDVTIRLKHEAAPSVQEKVETLQALFMSRFSAAHSARNSYRSCQIQTSDPYLLLDVQIQAEDPQVAGPHLPTRLLLTLSVEVADDVDRGLGDDPEWDIAKEFSPVAFKALPLSGVRTLAVSHDHEGDNFDWDTILEQWVEVENLIVSTSAAHSLLASMHQAWLLRSHSLLESNLTSAPPTLPLPALAHLTIEQLDFIANAEEYKPSSFALMQGVLEGRADGDFPPFKLVLRGCTLTPDMLSSLSRSISDDMFEHGTCEVREHKFVDWDDSLSSDSHTSSAMSDSD</sequence>
<dbReference type="Proteomes" id="UP000814140">
    <property type="component" value="Unassembled WGS sequence"/>
</dbReference>
<organism evidence="1 2">
    <name type="scientific">Artomyces pyxidatus</name>
    <dbReference type="NCBI Taxonomy" id="48021"/>
    <lineage>
        <taxon>Eukaryota</taxon>
        <taxon>Fungi</taxon>
        <taxon>Dikarya</taxon>
        <taxon>Basidiomycota</taxon>
        <taxon>Agaricomycotina</taxon>
        <taxon>Agaricomycetes</taxon>
        <taxon>Russulales</taxon>
        <taxon>Auriscalpiaceae</taxon>
        <taxon>Artomyces</taxon>
    </lineage>
</organism>
<keyword evidence="2" id="KW-1185">Reference proteome</keyword>
<comment type="caution">
    <text evidence="1">The sequence shown here is derived from an EMBL/GenBank/DDBJ whole genome shotgun (WGS) entry which is preliminary data.</text>
</comment>
<accession>A0ACB8TE38</accession>
<gene>
    <name evidence="1" type="ORF">BV25DRAFT_1417169</name>
</gene>
<evidence type="ECO:0000313" key="1">
    <source>
        <dbReference type="EMBL" id="KAI0066686.1"/>
    </source>
</evidence>
<reference evidence="1" key="2">
    <citation type="journal article" date="2022" name="New Phytol.">
        <title>Evolutionary transition to the ectomycorrhizal habit in the genomes of a hyperdiverse lineage of mushroom-forming fungi.</title>
        <authorList>
            <person name="Looney B."/>
            <person name="Miyauchi S."/>
            <person name="Morin E."/>
            <person name="Drula E."/>
            <person name="Courty P.E."/>
            <person name="Kohler A."/>
            <person name="Kuo A."/>
            <person name="LaButti K."/>
            <person name="Pangilinan J."/>
            <person name="Lipzen A."/>
            <person name="Riley R."/>
            <person name="Andreopoulos W."/>
            <person name="He G."/>
            <person name="Johnson J."/>
            <person name="Nolan M."/>
            <person name="Tritt A."/>
            <person name="Barry K.W."/>
            <person name="Grigoriev I.V."/>
            <person name="Nagy L.G."/>
            <person name="Hibbett D."/>
            <person name="Henrissat B."/>
            <person name="Matheny P.B."/>
            <person name="Labbe J."/>
            <person name="Martin F.M."/>
        </authorList>
    </citation>
    <scope>NUCLEOTIDE SEQUENCE</scope>
    <source>
        <strain evidence="1">HHB10654</strain>
    </source>
</reference>
<dbReference type="EMBL" id="MU277192">
    <property type="protein sequence ID" value="KAI0066686.1"/>
    <property type="molecule type" value="Genomic_DNA"/>
</dbReference>